<keyword evidence="3" id="KW-1185">Reference proteome</keyword>
<protein>
    <submittedName>
        <fullName evidence="2">Uncharacterized protein</fullName>
    </submittedName>
</protein>
<evidence type="ECO:0000256" key="1">
    <source>
        <dbReference type="SAM" id="MobiDB-lite"/>
    </source>
</evidence>
<proteinExistence type="predicted"/>
<accession>A0ABX8A382</accession>
<dbReference type="RefSeq" id="WP_211911565.1">
    <property type="nucleotide sequence ID" value="NZ_CP036498.1"/>
</dbReference>
<evidence type="ECO:0000313" key="2">
    <source>
        <dbReference type="EMBL" id="QUS38034.1"/>
    </source>
</evidence>
<name>A0ABX8A382_9BRAD</name>
<sequence>MAPEEKKTTIPSQAGRCREVSETRSYYASIHDRDQLARAILQGGSWADPEIADLTARAASSPTVDGQLLNSFISDDDQADEAACDGCQKVAVDSMPPATRPCNPFGSNAASLAVSENRVRPDGVVDPFMKHRGQARNAEATHAGRVQVNPNPFFPAI</sequence>
<dbReference type="EMBL" id="CP036498">
    <property type="protein sequence ID" value="QUS38034.1"/>
    <property type="molecule type" value="Genomic_DNA"/>
</dbReference>
<organism evidence="2 3">
    <name type="scientific">Tardiphaga alba</name>
    <dbReference type="NCBI Taxonomy" id="340268"/>
    <lineage>
        <taxon>Bacteria</taxon>
        <taxon>Pseudomonadati</taxon>
        <taxon>Pseudomonadota</taxon>
        <taxon>Alphaproteobacteria</taxon>
        <taxon>Hyphomicrobiales</taxon>
        <taxon>Nitrobacteraceae</taxon>
        <taxon>Tardiphaga</taxon>
    </lineage>
</organism>
<dbReference type="Proteomes" id="UP000682843">
    <property type="component" value="Chromosome"/>
</dbReference>
<feature type="region of interest" description="Disordered" evidence="1">
    <location>
        <begin position="138"/>
        <end position="157"/>
    </location>
</feature>
<gene>
    <name evidence="2" type="ORF">RPMA_03545</name>
</gene>
<evidence type="ECO:0000313" key="3">
    <source>
        <dbReference type="Proteomes" id="UP000682843"/>
    </source>
</evidence>
<reference evidence="2 3" key="1">
    <citation type="submission" date="2019-02" db="EMBL/GenBank/DDBJ databases">
        <title>Emended description of the genus Rhodopseudomonas and description of Rhodopseudomonas albus sp. nov., a non-phototrophic, heavy-metal-tolerant bacterium isolated from garden soil.</title>
        <authorList>
            <person name="Bao Z."/>
            <person name="Cao W.W."/>
            <person name="Sato Y."/>
            <person name="Nishizawa T."/>
            <person name="Zhao J."/>
            <person name="Guo Y."/>
            <person name="Ohta H."/>
        </authorList>
    </citation>
    <scope>NUCLEOTIDE SEQUENCE [LARGE SCALE GENOMIC DNA]</scope>
    <source>
        <strain evidence="2 3">SK50-23</strain>
    </source>
</reference>